<reference evidence="2 3" key="1">
    <citation type="submission" date="2018-08" db="EMBL/GenBank/DDBJ databases">
        <title>Draft genome of the lignicolous fungus Coniochaeta pulveracea.</title>
        <authorList>
            <person name="Borstlap C.J."/>
            <person name="De Witt R.N."/>
            <person name="Botha A."/>
            <person name="Volschenk H."/>
        </authorList>
    </citation>
    <scope>NUCLEOTIDE SEQUENCE [LARGE SCALE GENOMIC DNA]</scope>
    <source>
        <strain evidence="2 3">CAB683</strain>
    </source>
</reference>
<name>A0A420Y6H9_9PEZI</name>
<feature type="region of interest" description="Disordered" evidence="1">
    <location>
        <begin position="1"/>
        <end position="56"/>
    </location>
</feature>
<evidence type="ECO:0000313" key="3">
    <source>
        <dbReference type="Proteomes" id="UP000275385"/>
    </source>
</evidence>
<dbReference type="AlphaFoldDB" id="A0A420Y6H9"/>
<comment type="caution">
    <text evidence="2">The sequence shown here is derived from an EMBL/GenBank/DDBJ whole genome shotgun (WGS) entry which is preliminary data.</text>
</comment>
<accession>A0A420Y6H9</accession>
<evidence type="ECO:0000256" key="1">
    <source>
        <dbReference type="SAM" id="MobiDB-lite"/>
    </source>
</evidence>
<sequence length="176" mass="19538">MESPLRTNPDFLDPRNPDSVQNPTGPKYGDWAGSKLTQTTRSYPHPGIPSFTPPTRTSTSYYNPTETGHPHPNVIQILEMVGQAPKPFDGYERSWYWFRQVVDGVLQDKCGKPLAEFTVDDAPDDPNLVQFPGLPPTKDFHDLEVFPGYKNCKCTGGQRMTLTVLAVSNAKVQATG</sequence>
<protein>
    <submittedName>
        <fullName evidence="2">Uncharacterized protein</fullName>
    </submittedName>
</protein>
<organism evidence="2 3">
    <name type="scientific">Coniochaeta pulveracea</name>
    <dbReference type="NCBI Taxonomy" id="177199"/>
    <lineage>
        <taxon>Eukaryota</taxon>
        <taxon>Fungi</taxon>
        <taxon>Dikarya</taxon>
        <taxon>Ascomycota</taxon>
        <taxon>Pezizomycotina</taxon>
        <taxon>Sordariomycetes</taxon>
        <taxon>Sordariomycetidae</taxon>
        <taxon>Coniochaetales</taxon>
        <taxon>Coniochaetaceae</taxon>
        <taxon>Coniochaeta</taxon>
    </lineage>
</organism>
<dbReference type="Proteomes" id="UP000275385">
    <property type="component" value="Unassembled WGS sequence"/>
</dbReference>
<dbReference type="EMBL" id="QVQW01000042">
    <property type="protein sequence ID" value="RKU43473.1"/>
    <property type="molecule type" value="Genomic_DNA"/>
</dbReference>
<gene>
    <name evidence="2" type="ORF">DL546_002301</name>
</gene>
<evidence type="ECO:0000313" key="2">
    <source>
        <dbReference type="EMBL" id="RKU43473.1"/>
    </source>
</evidence>
<keyword evidence="3" id="KW-1185">Reference proteome</keyword>
<proteinExistence type="predicted"/>